<evidence type="ECO:0000256" key="7">
    <source>
        <dbReference type="ARBA" id="ARBA00022967"/>
    </source>
</evidence>
<dbReference type="InterPro" id="IPR027417">
    <property type="entry name" value="P-loop_NTPase"/>
</dbReference>
<name>A0ABQ7J898_9APIC</name>
<dbReference type="Pfam" id="PF16886">
    <property type="entry name" value="ATP-synt_ab_Xtn"/>
    <property type="match status" value="1"/>
</dbReference>
<dbReference type="HAMAP" id="MF_00309">
    <property type="entry name" value="ATP_synth_A_arch"/>
    <property type="match status" value="1"/>
</dbReference>
<comment type="similarity">
    <text evidence="1">Belongs to the ATPase alpha/beta chains family.</text>
</comment>
<evidence type="ECO:0000256" key="4">
    <source>
        <dbReference type="ARBA" id="ARBA00022741"/>
    </source>
</evidence>
<evidence type="ECO:0000259" key="10">
    <source>
        <dbReference type="Pfam" id="PF02874"/>
    </source>
</evidence>
<evidence type="ECO:0000259" key="11">
    <source>
        <dbReference type="Pfam" id="PF16886"/>
    </source>
</evidence>
<evidence type="ECO:0000313" key="14">
    <source>
        <dbReference type="Proteomes" id="UP000823046"/>
    </source>
</evidence>
<keyword evidence="8" id="KW-0406">Ion transport</keyword>
<dbReference type="InterPro" id="IPR000194">
    <property type="entry name" value="ATPase_F1/V1/A1_a/bsu_nucl-bd"/>
</dbReference>
<comment type="caution">
    <text evidence="13">The sequence shown here is derived from an EMBL/GenBank/DDBJ whole genome shotgun (WGS) entry which is preliminary data.</text>
</comment>
<dbReference type="SUPFAM" id="SSF52540">
    <property type="entry name" value="P-loop containing nucleoside triphosphate hydrolases"/>
    <property type="match status" value="1"/>
</dbReference>
<dbReference type="CDD" id="cd18111">
    <property type="entry name" value="ATP-synt_V_A-type_alpha_C"/>
    <property type="match status" value="1"/>
</dbReference>
<dbReference type="InterPro" id="IPR055190">
    <property type="entry name" value="ATP-synt_VA_C"/>
</dbReference>
<keyword evidence="7" id="KW-1278">Translocase</keyword>
<dbReference type="CDD" id="cd18119">
    <property type="entry name" value="ATP-synt_V_A-type_alpha_N"/>
    <property type="match status" value="1"/>
</dbReference>
<dbReference type="Pfam" id="PF22919">
    <property type="entry name" value="ATP-synt_VA_C"/>
    <property type="match status" value="1"/>
</dbReference>
<dbReference type="Gene3D" id="3.40.50.300">
    <property type="entry name" value="P-loop containing nucleotide triphosphate hydrolases"/>
    <property type="match status" value="1"/>
</dbReference>
<protein>
    <recommendedName>
        <fullName evidence="2">H(+)-transporting two-sector ATPase</fullName>
        <ecNumber evidence="2">7.1.2.2</ecNumber>
    </recommendedName>
</protein>
<dbReference type="InterPro" id="IPR023366">
    <property type="entry name" value="ATP_synth_asu-like_sf"/>
</dbReference>
<dbReference type="Gene3D" id="2.40.30.20">
    <property type="match status" value="1"/>
</dbReference>
<dbReference type="InterPro" id="IPR005725">
    <property type="entry name" value="ATPase_V1-cplx_asu"/>
</dbReference>
<proteinExistence type="inferred from homology"/>
<dbReference type="Gene3D" id="1.10.1140.10">
    <property type="entry name" value="Bovine Mitochondrial F1-atpase, Atp Synthase Beta Chain, Chain D, domain 3"/>
    <property type="match status" value="1"/>
</dbReference>
<dbReference type="NCBIfam" id="NF003220">
    <property type="entry name" value="PRK04192.1"/>
    <property type="match status" value="1"/>
</dbReference>
<dbReference type="Pfam" id="PF00006">
    <property type="entry name" value="ATP-synt_ab"/>
    <property type="match status" value="1"/>
</dbReference>
<evidence type="ECO:0000256" key="6">
    <source>
        <dbReference type="ARBA" id="ARBA00022840"/>
    </source>
</evidence>
<feature type="domain" description="ATP synthase A/B type C-terminal" evidence="12">
    <location>
        <begin position="457"/>
        <end position="552"/>
    </location>
</feature>
<dbReference type="InterPro" id="IPR024034">
    <property type="entry name" value="ATPase_F1/V1_b/a_C"/>
</dbReference>
<organism evidence="13 14">
    <name type="scientific">Cardiosporidium cionae</name>
    <dbReference type="NCBI Taxonomy" id="476202"/>
    <lineage>
        <taxon>Eukaryota</taxon>
        <taxon>Sar</taxon>
        <taxon>Alveolata</taxon>
        <taxon>Apicomplexa</taxon>
        <taxon>Aconoidasida</taxon>
        <taxon>Nephromycida</taxon>
        <taxon>Cardiosporidium</taxon>
    </lineage>
</organism>
<sequence length="610" mass="67647">MEIPDSESSVGIVYKVSGPLVVANRMSGSRMYELVRVGWDKLVGEIIRIEGDSAYVQVYEDTAGLTVGDPVMRTGKPLSVQLGPGILNGIFDGIQRPLDRIALLAKSVFVPKGVDIMPLDQSVQWEFDPNSSLRVGDIVTGGDIFGKCFENSLFKNHRIMVPPKAQGRVVSIANPGMYTVAEPVLELEYQGKIQEYTLAHYWPVRESRPCVEKIIGETPLLTGQRVLDCLFPSVQGGTCAVPGAFGCGKTIISQALSKYSNCDIIVYVGCGERGNEMAEVLTDFPELTTMIDGKEESIMQRTCLVANTSNMPVAAREASIYTGITLAEYFRDMGVNVAMMADSTSRWAEALREISGRLAEMPADSGYPAYLGARLAAFYERASRVKCLGSPNREGSVTVVGAVSPPGGDFSDPVTTATMSIVQVFWGLDKKLAQRKHFPSVNWTTSFTKYHRVLEPYFEEYDSDFSSLRQKLAEILQQESELLDIVQLVGKDSLSEDQKLILEVAKIIREDFLQQNAFSDYDYVCPLYKTLGMMKIICHFYEQGLKTIQESSGEEHRIGWGTIYNAARPTINKITSLKFLNPKDPEEKIVAYIKLLQDEIDNVLRSLVEK</sequence>
<dbReference type="Proteomes" id="UP000823046">
    <property type="component" value="Unassembled WGS sequence"/>
</dbReference>
<keyword evidence="5" id="KW-0375">Hydrogen ion transport</keyword>
<dbReference type="Gene3D" id="2.40.50.100">
    <property type="match status" value="1"/>
</dbReference>
<feature type="domain" description="ATPase F1/V1/A1 complex alpha/beta subunit nucleotide-binding" evidence="9">
    <location>
        <begin position="223"/>
        <end position="447"/>
    </location>
</feature>
<dbReference type="EMBL" id="JADAQX010000446">
    <property type="protein sequence ID" value="KAF8820211.1"/>
    <property type="molecule type" value="Genomic_DNA"/>
</dbReference>
<evidence type="ECO:0000256" key="2">
    <source>
        <dbReference type="ARBA" id="ARBA00012473"/>
    </source>
</evidence>
<dbReference type="PANTHER" id="PTHR43607">
    <property type="entry name" value="V-TYPE PROTON ATPASE CATALYTIC SUBUNIT A"/>
    <property type="match status" value="1"/>
</dbReference>
<keyword evidence="14" id="KW-1185">Reference proteome</keyword>
<evidence type="ECO:0000256" key="1">
    <source>
        <dbReference type="ARBA" id="ARBA00008936"/>
    </source>
</evidence>
<evidence type="ECO:0000256" key="8">
    <source>
        <dbReference type="ARBA" id="ARBA00023065"/>
    </source>
</evidence>
<feature type="domain" description="ATPase F1/V1/A1 complex alpha/beta subunit N-terminal" evidence="10">
    <location>
        <begin position="13"/>
        <end position="75"/>
    </location>
</feature>
<dbReference type="Pfam" id="PF02874">
    <property type="entry name" value="ATP-synt_ab_N"/>
    <property type="match status" value="1"/>
</dbReference>
<gene>
    <name evidence="13" type="ORF">IE077_003436</name>
</gene>
<evidence type="ECO:0000259" key="12">
    <source>
        <dbReference type="Pfam" id="PF22919"/>
    </source>
</evidence>
<evidence type="ECO:0000313" key="13">
    <source>
        <dbReference type="EMBL" id="KAF8820211.1"/>
    </source>
</evidence>
<evidence type="ECO:0000256" key="5">
    <source>
        <dbReference type="ARBA" id="ARBA00022781"/>
    </source>
</evidence>
<dbReference type="CDD" id="cd01134">
    <property type="entry name" value="V_A-ATPase_A"/>
    <property type="match status" value="1"/>
</dbReference>
<dbReference type="InterPro" id="IPR022878">
    <property type="entry name" value="V-ATPase_asu"/>
</dbReference>
<dbReference type="InterPro" id="IPR036121">
    <property type="entry name" value="ATPase_F1/V1/A1_a/bsu_N_sf"/>
</dbReference>
<reference evidence="13 14" key="1">
    <citation type="journal article" date="2020" name="bioRxiv">
        <title>Metabolic contributions of an alphaproteobacterial endosymbiont in the apicomplexan Cardiosporidium cionae.</title>
        <authorList>
            <person name="Hunter E.S."/>
            <person name="Paight C.J."/>
            <person name="Lane C.E."/>
        </authorList>
    </citation>
    <scope>NUCLEOTIDE SEQUENCE [LARGE SCALE GENOMIC DNA]</scope>
    <source>
        <strain evidence="13">ESH_2018</strain>
    </source>
</reference>
<keyword evidence="4" id="KW-0547">Nucleotide-binding</keyword>
<evidence type="ECO:0000259" key="9">
    <source>
        <dbReference type="Pfam" id="PF00006"/>
    </source>
</evidence>
<evidence type="ECO:0000256" key="3">
    <source>
        <dbReference type="ARBA" id="ARBA00022448"/>
    </source>
</evidence>
<dbReference type="PANTHER" id="PTHR43607:SF1">
    <property type="entry name" value="H(+)-TRANSPORTING TWO-SECTOR ATPASE"/>
    <property type="match status" value="1"/>
</dbReference>
<feature type="domain" description="ATPsynthase alpha/beta subunit barrel-sandwich" evidence="11">
    <location>
        <begin position="118"/>
        <end position="205"/>
    </location>
</feature>
<accession>A0ABQ7J898</accession>
<dbReference type="SUPFAM" id="SSF47917">
    <property type="entry name" value="C-terminal domain of alpha and beta subunits of F1 ATP synthase"/>
    <property type="match status" value="1"/>
</dbReference>
<dbReference type="InterPro" id="IPR031686">
    <property type="entry name" value="ATP-synth_a_Xtn"/>
</dbReference>
<dbReference type="SUPFAM" id="SSF50615">
    <property type="entry name" value="N-terminal domain of alpha and beta subunits of F1 ATP synthase"/>
    <property type="match status" value="1"/>
</dbReference>
<keyword evidence="3" id="KW-0813">Transport</keyword>
<dbReference type="InterPro" id="IPR004100">
    <property type="entry name" value="ATPase_F1/V1/A1_a/bsu_N"/>
</dbReference>
<dbReference type="NCBIfam" id="TIGR01042">
    <property type="entry name" value="V-ATPase_V1_A"/>
    <property type="match status" value="1"/>
</dbReference>
<dbReference type="EC" id="7.1.2.2" evidence="2"/>
<keyword evidence="6" id="KW-0067">ATP-binding</keyword>